<evidence type="ECO:0000256" key="1">
    <source>
        <dbReference type="SAM" id="MobiDB-lite"/>
    </source>
</evidence>
<reference evidence="2" key="1">
    <citation type="journal article" date="2021" name="New Phytol.">
        <title>Evolutionary innovations through gain and loss of genes in the ectomycorrhizal Boletales.</title>
        <authorList>
            <person name="Wu G."/>
            <person name="Miyauchi S."/>
            <person name="Morin E."/>
            <person name="Kuo A."/>
            <person name="Drula E."/>
            <person name="Varga T."/>
            <person name="Kohler A."/>
            <person name="Feng B."/>
            <person name="Cao Y."/>
            <person name="Lipzen A."/>
            <person name="Daum C."/>
            <person name="Hundley H."/>
            <person name="Pangilinan J."/>
            <person name="Johnson J."/>
            <person name="Barry K."/>
            <person name="LaButti K."/>
            <person name="Ng V."/>
            <person name="Ahrendt S."/>
            <person name="Min B."/>
            <person name="Choi I.G."/>
            <person name="Park H."/>
            <person name="Plett J.M."/>
            <person name="Magnuson J."/>
            <person name="Spatafora J.W."/>
            <person name="Nagy L.G."/>
            <person name="Henrissat B."/>
            <person name="Grigoriev I.V."/>
            <person name="Yang Z.L."/>
            <person name="Xu J."/>
            <person name="Martin F.M."/>
        </authorList>
    </citation>
    <scope>NUCLEOTIDE SEQUENCE</scope>
    <source>
        <strain evidence="2">KKN 215</strain>
    </source>
</reference>
<feature type="compositionally biased region" description="Polar residues" evidence="1">
    <location>
        <begin position="1"/>
        <end position="22"/>
    </location>
</feature>
<evidence type="ECO:0000313" key="3">
    <source>
        <dbReference type="Proteomes" id="UP000813824"/>
    </source>
</evidence>
<proteinExistence type="predicted"/>
<organism evidence="2 3">
    <name type="scientific">Cristinia sonorae</name>
    <dbReference type="NCBI Taxonomy" id="1940300"/>
    <lineage>
        <taxon>Eukaryota</taxon>
        <taxon>Fungi</taxon>
        <taxon>Dikarya</taxon>
        <taxon>Basidiomycota</taxon>
        <taxon>Agaricomycotina</taxon>
        <taxon>Agaricomycetes</taxon>
        <taxon>Agaricomycetidae</taxon>
        <taxon>Agaricales</taxon>
        <taxon>Pleurotineae</taxon>
        <taxon>Stephanosporaceae</taxon>
        <taxon>Cristinia</taxon>
    </lineage>
</organism>
<feature type="region of interest" description="Disordered" evidence="1">
    <location>
        <begin position="1"/>
        <end position="36"/>
    </location>
</feature>
<dbReference type="Proteomes" id="UP000813824">
    <property type="component" value="Unassembled WGS sequence"/>
</dbReference>
<dbReference type="AlphaFoldDB" id="A0A8K0XM46"/>
<feature type="compositionally biased region" description="Low complexity" evidence="1">
    <location>
        <begin position="24"/>
        <end position="36"/>
    </location>
</feature>
<comment type="caution">
    <text evidence="2">The sequence shown here is derived from an EMBL/GenBank/DDBJ whole genome shotgun (WGS) entry which is preliminary data.</text>
</comment>
<name>A0A8K0XM46_9AGAR</name>
<evidence type="ECO:0000313" key="2">
    <source>
        <dbReference type="EMBL" id="KAH8092577.1"/>
    </source>
</evidence>
<accession>A0A8K0XM46</accession>
<dbReference type="EMBL" id="JAEVFJ010000031">
    <property type="protein sequence ID" value="KAH8092577.1"/>
    <property type="molecule type" value="Genomic_DNA"/>
</dbReference>
<sequence length="168" mass="18747">MPRIPNSSFTTNSTLTRFCRSQSPRRPSSLGTSSGTTPHLCLPLILRRIVAVENTTEISPNSHESHPSLSGVAKKTTLWVFQIVSTRKQPHHNSISTEGREMLHGIRRQARAEGLCCAFNVKYVLVVPLRGQRRGVSWQIPGGFEGKAFVQYLDLDKFCSWGKACIKI</sequence>
<gene>
    <name evidence="2" type="ORF">BXZ70DRAFT_1039008</name>
</gene>
<keyword evidence="3" id="KW-1185">Reference proteome</keyword>
<protein>
    <submittedName>
        <fullName evidence="2">Uncharacterized protein</fullName>
    </submittedName>
</protein>